<comment type="caution">
    <text evidence="8">The sequence shown here is derived from an EMBL/GenBank/DDBJ whole genome shotgun (WGS) entry which is preliminary data.</text>
</comment>
<comment type="subcellular location">
    <subcellularLocation>
        <location evidence="1">Membrane</location>
        <topology evidence="1">Multi-pass membrane protein</topology>
    </subcellularLocation>
</comment>
<dbReference type="EMBL" id="AZHB01000033">
    <property type="protein sequence ID" value="OAA53682.1"/>
    <property type="molecule type" value="Genomic_DNA"/>
</dbReference>
<keyword evidence="4 6" id="KW-0472">Membrane</keyword>
<dbReference type="PANTHER" id="PTHR22911">
    <property type="entry name" value="ACYL-MALONYL CONDENSING ENZYME-RELATED"/>
    <property type="match status" value="1"/>
</dbReference>
<dbReference type="Pfam" id="PF00892">
    <property type="entry name" value="EamA"/>
    <property type="match status" value="2"/>
</dbReference>
<dbReference type="AlphaFoldDB" id="A0A167LYE7"/>
<evidence type="ECO:0000256" key="2">
    <source>
        <dbReference type="ARBA" id="ARBA00022692"/>
    </source>
</evidence>
<feature type="region of interest" description="Disordered" evidence="5">
    <location>
        <begin position="1"/>
        <end position="44"/>
    </location>
</feature>
<keyword evidence="2 6" id="KW-0812">Transmembrane</keyword>
<dbReference type="Proteomes" id="UP000076744">
    <property type="component" value="Unassembled WGS sequence"/>
</dbReference>
<evidence type="ECO:0000256" key="1">
    <source>
        <dbReference type="ARBA" id="ARBA00004141"/>
    </source>
</evidence>
<dbReference type="GeneID" id="30024913"/>
<feature type="transmembrane region" description="Helical" evidence="6">
    <location>
        <begin position="127"/>
        <end position="148"/>
    </location>
</feature>
<dbReference type="InterPro" id="IPR000620">
    <property type="entry name" value="EamA_dom"/>
</dbReference>
<feature type="region of interest" description="Disordered" evidence="5">
    <location>
        <begin position="378"/>
        <end position="400"/>
    </location>
</feature>
<dbReference type="GO" id="GO:0016020">
    <property type="term" value="C:membrane"/>
    <property type="evidence" value="ECO:0007669"/>
    <property type="project" value="UniProtKB-SubCell"/>
</dbReference>
<dbReference type="SUPFAM" id="SSF103481">
    <property type="entry name" value="Multidrug resistance efflux transporter EmrE"/>
    <property type="match status" value="2"/>
</dbReference>
<sequence length="400" mass="42764">MSYGSVKTAPDTAAEPATSPAAQADGTSHESPTRSPDAAASPADDQPATFWVRTKHFYHNNIGLFFVFLAQIFASIMAMTTRLLETGFETKFHALQVIFVRMAMTATIGSAYMWLRRVPDFPLGPPGVRGLLVLRGAAGTIGLFGLYYSLSFLDIADSTVITFLVPTLTSFVCWVALREPFTVVEGVAGLIALTGVLFIARPSFLFPHHPDPPSSNSTLHALDGIFKPVPATPAERSFAVALAVGGTFAAATAYATIRVIGTRVHSLVSVNYFAVTATVLSAAVLLLHPTVGFQAPQTLPQWLLLLSIGLSGFLLQVLLTEGLQRERAGRATNMIYTQLVSALVIERVVWGTTPPPESFVGSALIIGAAVWVGLQKKTPGAEKPARVPDEETSLLRAEED</sequence>
<keyword evidence="3 6" id="KW-1133">Transmembrane helix</keyword>
<evidence type="ECO:0000256" key="4">
    <source>
        <dbReference type="ARBA" id="ARBA00023136"/>
    </source>
</evidence>
<keyword evidence="9" id="KW-1185">Reference proteome</keyword>
<feature type="transmembrane region" description="Helical" evidence="6">
    <location>
        <begin position="269"/>
        <end position="287"/>
    </location>
</feature>
<name>A0A167LYE7_CORFA</name>
<evidence type="ECO:0000313" key="9">
    <source>
        <dbReference type="Proteomes" id="UP000076744"/>
    </source>
</evidence>
<feature type="transmembrane region" description="Helical" evidence="6">
    <location>
        <begin position="238"/>
        <end position="257"/>
    </location>
</feature>
<dbReference type="STRING" id="1081104.A0A167LYE7"/>
<dbReference type="OrthoDB" id="306876at2759"/>
<evidence type="ECO:0000259" key="7">
    <source>
        <dbReference type="Pfam" id="PF00892"/>
    </source>
</evidence>
<accession>A0A167LYE7</accession>
<gene>
    <name evidence="8" type="ORF">ISF_08621</name>
</gene>
<evidence type="ECO:0000313" key="8">
    <source>
        <dbReference type="EMBL" id="OAA53682.1"/>
    </source>
</evidence>
<feature type="transmembrane region" description="Helical" evidence="6">
    <location>
        <begin position="62"/>
        <end position="80"/>
    </location>
</feature>
<evidence type="ECO:0000256" key="5">
    <source>
        <dbReference type="SAM" id="MobiDB-lite"/>
    </source>
</evidence>
<feature type="transmembrane region" description="Helical" evidence="6">
    <location>
        <begin position="184"/>
        <end position="204"/>
    </location>
</feature>
<feature type="compositionally biased region" description="Basic and acidic residues" evidence="5">
    <location>
        <begin position="379"/>
        <end position="389"/>
    </location>
</feature>
<organism evidence="8 9">
    <name type="scientific">Cordyceps fumosorosea (strain ARSEF 2679)</name>
    <name type="common">Isaria fumosorosea</name>
    <dbReference type="NCBI Taxonomy" id="1081104"/>
    <lineage>
        <taxon>Eukaryota</taxon>
        <taxon>Fungi</taxon>
        <taxon>Dikarya</taxon>
        <taxon>Ascomycota</taxon>
        <taxon>Pezizomycotina</taxon>
        <taxon>Sordariomycetes</taxon>
        <taxon>Hypocreomycetidae</taxon>
        <taxon>Hypocreales</taxon>
        <taxon>Cordycipitaceae</taxon>
        <taxon>Cordyceps</taxon>
    </lineage>
</organism>
<proteinExistence type="predicted"/>
<feature type="compositionally biased region" description="Low complexity" evidence="5">
    <location>
        <begin position="35"/>
        <end position="44"/>
    </location>
</feature>
<dbReference type="InterPro" id="IPR037185">
    <property type="entry name" value="EmrE-like"/>
</dbReference>
<dbReference type="PANTHER" id="PTHR22911:SF6">
    <property type="entry name" value="SOLUTE CARRIER FAMILY 35 MEMBER G1"/>
    <property type="match status" value="1"/>
</dbReference>
<reference evidence="8 9" key="1">
    <citation type="journal article" date="2016" name="Genome Biol. Evol.">
        <title>Divergent and convergent evolution of fungal pathogenicity.</title>
        <authorList>
            <person name="Shang Y."/>
            <person name="Xiao G."/>
            <person name="Zheng P."/>
            <person name="Cen K."/>
            <person name="Zhan S."/>
            <person name="Wang C."/>
        </authorList>
    </citation>
    <scope>NUCLEOTIDE SEQUENCE [LARGE SCALE GENOMIC DNA]</scope>
    <source>
        <strain evidence="8 9">ARSEF 2679</strain>
    </source>
</reference>
<evidence type="ECO:0000256" key="6">
    <source>
        <dbReference type="SAM" id="Phobius"/>
    </source>
</evidence>
<feature type="compositionally biased region" description="Low complexity" evidence="5">
    <location>
        <begin position="8"/>
        <end position="24"/>
    </location>
</feature>
<evidence type="ECO:0000256" key="3">
    <source>
        <dbReference type="ARBA" id="ARBA00022989"/>
    </source>
</evidence>
<feature type="domain" description="EamA" evidence="7">
    <location>
        <begin position="240"/>
        <end position="372"/>
    </location>
</feature>
<protein>
    <submittedName>
        <fullName evidence="8">Drug/metabolite transporter</fullName>
    </submittedName>
</protein>
<feature type="domain" description="EamA" evidence="7">
    <location>
        <begin position="62"/>
        <end position="200"/>
    </location>
</feature>
<feature type="transmembrane region" description="Helical" evidence="6">
    <location>
        <begin position="160"/>
        <end position="177"/>
    </location>
</feature>
<dbReference type="RefSeq" id="XP_018700550.1">
    <property type="nucleotide sequence ID" value="XM_018852224.1"/>
</dbReference>
<feature type="transmembrane region" description="Helical" evidence="6">
    <location>
        <begin position="92"/>
        <end position="115"/>
    </location>
</feature>
<feature type="transmembrane region" description="Helical" evidence="6">
    <location>
        <begin position="299"/>
        <end position="319"/>
    </location>
</feature>